<dbReference type="CDD" id="cd06741">
    <property type="entry name" value="PDZ2_FL-whirlin"/>
    <property type="match status" value="1"/>
</dbReference>
<reference evidence="3" key="1">
    <citation type="submission" date="2021-06" db="EMBL/GenBank/DDBJ databases">
        <authorList>
            <person name="Hodson N. C."/>
            <person name="Mongue J. A."/>
            <person name="Jaron S. K."/>
        </authorList>
    </citation>
    <scope>NUCLEOTIDE SEQUENCE</scope>
</reference>
<dbReference type="AlphaFoldDB" id="A0A8J2LMF6"/>
<feature type="domain" description="PDZ" evidence="2">
    <location>
        <begin position="146"/>
        <end position="222"/>
    </location>
</feature>
<dbReference type="InterPro" id="IPR051844">
    <property type="entry name" value="USH2_Complex_Protein"/>
</dbReference>
<proteinExistence type="predicted"/>
<dbReference type="GO" id="GO:0005886">
    <property type="term" value="C:plasma membrane"/>
    <property type="evidence" value="ECO:0007669"/>
    <property type="project" value="TreeGrafter"/>
</dbReference>
<dbReference type="PROSITE" id="PS50106">
    <property type="entry name" value="PDZ"/>
    <property type="match status" value="2"/>
</dbReference>
<gene>
    <name evidence="3" type="ORF">AFUS01_LOCUS45025</name>
</gene>
<comment type="caution">
    <text evidence="3">The sequence shown here is derived from an EMBL/GenBank/DDBJ whole genome shotgun (WGS) entry which is preliminary data.</text>
</comment>
<evidence type="ECO:0000313" key="4">
    <source>
        <dbReference type="Proteomes" id="UP000708208"/>
    </source>
</evidence>
<dbReference type="FunFam" id="2.30.42.10:FF:000087">
    <property type="entry name" value="Whirlin a"/>
    <property type="match status" value="1"/>
</dbReference>
<dbReference type="GO" id="GO:0032426">
    <property type="term" value="C:stereocilium tip"/>
    <property type="evidence" value="ECO:0007669"/>
    <property type="project" value="TreeGrafter"/>
</dbReference>
<evidence type="ECO:0000256" key="1">
    <source>
        <dbReference type="ARBA" id="ARBA00022737"/>
    </source>
</evidence>
<evidence type="ECO:0000259" key="2">
    <source>
        <dbReference type="PROSITE" id="PS50106"/>
    </source>
</evidence>
<dbReference type="OrthoDB" id="10029564at2759"/>
<name>A0A8J2LMF6_9HEXA</name>
<dbReference type="GO" id="GO:0005929">
    <property type="term" value="C:cilium"/>
    <property type="evidence" value="ECO:0007669"/>
    <property type="project" value="TreeGrafter"/>
</dbReference>
<feature type="domain" description="PDZ" evidence="2">
    <location>
        <begin position="6"/>
        <end position="75"/>
    </location>
</feature>
<evidence type="ECO:0000313" key="3">
    <source>
        <dbReference type="EMBL" id="CAG7835689.1"/>
    </source>
</evidence>
<sequence length="417" mass="46697">MNGERFIELRKDEHCPSFGFNIKGGYDTGCPVYVWRVEPGSLADRYGLKSGDEILQANGIDFTRIEHAEALKLLKGQHTLCLYLRSHPSQPQGAQHPTQPTLDYPLNASLDDEDIIYSNAEFYTWVDRYGAPVSPPKLNDSWPKRSLEIEIQPGQNLGLMIRGGAEYGLGIYVTGVDPGSVAERAGLQRGDEILDVNGRSFTSITHDKAVQILKSSRKMAILASYIGKIPADLTFEPQVKLIEDDINKCTNILAMIEEKAMTVLTKSEHSRFTFYREEYQQGFLPVHTFVRILLELLSTHEKYTLLTEVREIIRPADRTIFDELIYKPIPPSGYIQSHLEEPGLHVERDRSPVAMSATSNGSNGQNSDLVFLREFNNAKPDPMCRSPVAGSNSSAYVQDGAGQLNYVSFTFLNDFSI</sequence>
<dbReference type="Pfam" id="PF00595">
    <property type="entry name" value="PDZ"/>
    <property type="match status" value="2"/>
</dbReference>
<dbReference type="EMBL" id="CAJVCH010570729">
    <property type="protein sequence ID" value="CAG7835689.1"/>
    <property type="molecule type" value="Genomic_DNA"/>
</dbReference>
<accession>A0A8J2LMF6</accession>
<dbReference type="Proteomes" id="UP000708208">
    <property type="component" value="Unassembled WGS sequence"/>
</dbReference>
<dbReference type="GO" id="GO:0002142">
    <property type="term" value="C:stereocilia ankle link complex"/>
    <property type="evidence" value="ECO:0007669"/>
    <property type="project" value="TreeGrafter"/>
</dbReference>
<keyword evidence="1" id="KW-0677">Repeat</keyword>
<dbReference type="SMART" id="SM00228">
    <property type="entry name" value="PDZ"/>
    <property type="match status" value="2"/>
</dbReference>
<protein>
    <recommendedName>
        <fullName evidence="2">PDZ domain-containing protein</fullName>
    </recommendedName>
</protein>
<dbReference type="InterPro" id="IPR001478">
    <property type="entry name" value="PDZ"/>
</dbReference>
<keyword evidence="4" id="KW-1185">Reference proteome</keyword>
<organism evidence="3 4">
    <name type="scientific">Allacma fusca</name>
    <dbReference type="NCBI Taxonomy" id="39272"/>
    <lineage>
        <taxon>Eukaryota</taxon>
        <taxon>Metazoa</taxon>
        <taxon>Ecdysozoa</taxon>
        <taxon>Arthropoda</taxon>
        <taxon>Hexapoda</taxon>
        <taxon>Collembola</taxon>
        <taxon>Symphypleona</taxon>
        <taxon>Sminthuridae</taxon>
        <taxon>Allacma</taxon>
    </lineage>
</organism>
<dbReference type="PANTHER" id="PTHR23116:SF29">
    <property type="entry name" value="PDZ DOMAIN-CONTAINING PROTEIN 7"/>
    <property type="match status" value="1"/>
</dbReference>
<dbReference type="PANTHER" id="PTHR23116">
    <property type="entry name" value="PDZ DOMAIN CONTAINING WHIRLIN AND HARMONIN-RELATED"/>
    <property type="match status" value="1"/>
</dbReference>